<organism evidence="1 2">
    <name type="scientific">Pangasianodon gigas</name>
    <name type="common">Mekong giant catfish</name>
    <name type="synonym">Pangasius gigas</name>
    <dbReference type="NCBI Taxonomy" id="30993"/>
    <lineage>
        <taxon>Eukaryota</taxon>
        <taxon>Metazoa</taxon>
        <taxon>Chordata</taxon>
        <taxon>Craniata</taxon>
        <taxon>Vertebrata</taxon>
        <taxon>Euteleostomi</taxon>
        <taxon>Actinopterygii</taxon>
        <taxon>Neopterygii</taxon>
        <taxon>Teleostei</taxon>
        <taxon>Ostariophysi</taxon>
        <taxon>Siluriformes</taxon>
        <taxon>Pangasiidae</taxon>
        <taxon>Pangasianodon</taxon>
    </lineage>
</organism>
<dbReference type="EMBL" id="CM040478">
    <property type="protein sequence ID" value="MCI4393292.1"/>
    <property type="molecule type" value="Genomic_DNA"/>
</dbReference>
<comment type="caution">
    <text evidence="1">The sequence shown here is derived from an EMBL/GenBank/DDBJ whole genome shotgun (WGS) entry which is preliminary data.</text>
</comment>
<gene>
    <name evidence="1" type="ORF">PGIGA_G00155830</name>
</gene>
<evidence type="ECO:0000313" key="1">
    <source>
        <dbReference type="EMBL" id="MCI4393292.1"/>
    </source>
</evidence>
<reference evidence="1 2" key="1">
    <citation type="journal article" date="2022" name="bioRxiv">
        <title>An ancient truncated duplication of the anti-Mullerian hormone receptor type 2 gene is a potential conserved master sex determinant in the Pangasiidae catfish family.</title>
        <authorList>
            <person name="Wen M."/>
            <person name="Pan Q."/>
            <person name="Jouanno E."/>
            <person name="Montfort J."/>
            <person name="Zahm M."/>
            <person name="Cabau C."/>
            <person name="Klopp C."/>
            <person name="Iampietro C."/>
            <person name="Roques C."/>
            <person name="Bouchez O."/>
            <person name="Castinel A."/>
            <person name="Donnadieu C."/>
            <person name="Parrinello H."/>
            <person name="Poncet C."/>
            <person name="Belmonte E."/>
            <person name="Gautier V."/>
            <person name="Avarre J.-C."/>
            <person name="Dugue R."/>
            <person name="Gustiano R."/>
            <person name="Ha T.T.T."/>
            <person name="Campet M."/>
            <person name="Sriphairoj K."/>
            <person name="Ribolli J."/>
            <person name="de Almeida F.L."/>
            <person name="Desvignes T."/>
            <person name="Postlethwait J.H."/>
            <person name="Bucao C.F."/>
            <person name="Robinson-Rechavi M."/>
            <person name="Bobe J."/>
            <person name="Herpin A."/>
            <person name="Guiguen Y."/>
        </authorList>
    </citation>
    <scope>NUCLEOTIDE SEQUENCE [LARGE SCALE GENOMIC DNA]</scope>
    <source>
        <strain evidence="1">YG-Dec2019</strain>
    </source>
</reference>
<proteinExistence type="predicted"/>
<keyword evidence="2" id="KW-1185">Reference proteome</keyword>
<accession>A0ACC5XQ38</accession>
<dbReference type="Proteomes" id="UP000829447">
    <property type="component" value="Linkage Group LG25"/>
</dbReference>
<protein>
    <submittedName>
        <fullName evidence="1">Uncharacterized protein</fullName>
    </submittedName>
</protein>
<name>A0ACC5XQ38_PANGG</name>
<sequence>MEALGATLLPALLTLNWALAPGVAASDCSSFRHLENGRTFFRYGGLYVTFSCNPGFRMYGHRTSSCVSGQWARHPPLCVAPGCPSPGKLLHGTTLMSPDGSLVQFTCNTGFRLFGSPLLYCKGKSWNGSTPVCKELDIMNLFQQKQTSLYKPRMELNQDMTNLKNHFSAIAITAAKETFLKSSLLGAPQPKSQLMGDLSEDSQKHLNPPKRLWHDQITTHARLETVGLEDTIIKLNNIGELTTFSDPLNQPLLPATLVNSPTVSSTTQLPAILSKPTQSTILVTSTSNDQQEQQEVSSKFLDQMLSSTPKGEDKKEDYLTATAQMHHEIPVTTLQVLDVSRGTNLDMIPATVDSSAAKPHTNTLQNGPSRDAPTVSPEILKNSELSSNIRILIKESTDEDLSQSLQVTEEVSTAVSTTSSLDLPVSTNEPLTSKSFPTSFMASSPPLSPSGIHDGEFFVLSTSAAGAEEDFPPRTEVSTAHIPAIHATPVVTTSDLQTKHLAKGSNMVDKEHLEPNRLSIGQIDGDLQAISRSGKNEPASSSLFALENRMPMISNHDQENATAKQSVVNQTMDSTAKHNITVTTSAISGFPVFHSIKRRPVCPYPPLPAHGTFYFHTIPNPAPFQYKHYIQYACYAGYTLANGDVYSYCLQDGQWSGVTPVCIGLTLCSLNNGGCSQVCQVNAHNHAECHCEPGFLLLGDQRTCRDLDECVEGLHECQQVCENTFGSYRCSCSPGFQLSSDRMSCTDVNECVLPAGTARCVFGCVNTPGSFHCLCPAGYSMNIADGHCEDIDECFENTGLGPCAYACVNTPGSFHCVCSNGYRLAGDGTTCISECPPGYRRKLSDPLVGNSTALTCVDINECEEMEQMQHHLPHKCEWKCVNLPGTHRCICPRGYTRHPNGYQCKDINECALRNGGCSHVCMNHRGGYKCACPENYRISPYSRKTCQPV</sequence>
<evidence type="ECO:0000313" key="2">
    <source>
        <dbReference type="Proteomes" id="UP000829447"/>
    </source>
</evidence>